<dbReference type="InterPro" id="IPR050229">
    <property type="entry name" value="GlpE_sulfurtransferase"/>
</dbReference>
<reference evidence="2 3" key="1">
    <citation type="submission" date="2020-08" db="EMBL/GenBank/DDBJ databases">
        <title>Sequencing the genomes of 1000 actinobacteria strains.</title>
        <authorList>
            <person name="Klenk H.-P."/>
        </authorList>
    </citation>
    <scope>NUCLEOTIDE SEQUENCE [LARGE SCALE GENOMIC DNA]</scope>
    <source>
        <strain evidence="2 3">DSM 19079</strain>
    </source>
</reference>
<dbReference type="AlphaFoldDB" id="A0A7W7L391"/>
<gene>
    <name evidence="2" type="ORF">BJ976_000649</name>
</gene>
<organism evidence="2 3">
    <name type="scientific">Micrococcus flavus</name>
    <dbReference type="NCBI Taxonomy" id="384602"/>
    <lineage>
        <taxon>Bacteria</taxon>
        <taxon>Bacillati</taxon>
        <taxon>Actinomycetota</taxon>
        <taxon>Actinomycetes</taxon>
        <taxon>Micrococcales</taxon>
        <taxon>Micrococcaceae</taxon>
        <taxon>Micrococcus</taxon>
    </lineage>
</organism>
<dbReference type="GO" id="GO:0016740">
    <property type="term" value="F:transferase activity"/>
    <property type="evidence" value="ECO:0007669"/>
    <property type="project" value="UniProtKB-KW"/>
</dbReference>
<protein>
    <submittedName>
        <fullName evidence="2">Rhodanese-related sulfurtransferase</fullName>
    </submittedName>
</protein>
<dbReference type="Gene3D" id="3.40.250.10">
    <property type="entry name" value="Rhodanese-like domain"/>
    <property type="match status" value="1"/>
</dbReference>
<accession>A0A7W7L391</accession>
<comment type="caution">
    <text evidence="2">The sequence shown here is derived from an EMBL/GenBank/DDBJ whole genome shotgun (WGS) entry which is preliminary data.</text>
</comment>
<keyword evidence="2" id="KW-0808">Transferase</keyword>
<dbReference type="InterPro" id="IPR036873">
    <property type="entry name" value="Rhodanese-like_dom_sf"/>
</dbReference>
<dbReference type="EMBL" id="JACHMC010000001">
    <property type="protein sequence ID" value="MBB4882298.1"/>
    <property type="molecule type" value="Genomic_DNA"/>
</dbReference>
<dbReference type="PANTHER" id="PTHR43031:SF1">
    <property type="entry name" value="PYRIDINE NUCLEOTIDE-DISULPHIDE OXIDOREDUCTASE"/>
    <property type="match status" value="1"/>
</dbReference>
<keyword evidence="3" id="KW-1185">Reference proteome</keyword>
<name>A0A7W7L391_9MICC</name>
<sequence length="81" mass="8357">MRSPGEFAAGAIPGAVNIPVDELRDRLADVPEGELVVHCAVGLRGHIAARILAAHGRRARNLDGGYRTWTAGTASGAAQTA</sequence>
<evidence type="ECO:0000313" key="3">
    <source>
        <dbReference type="Proteomes" id="UP000560081"/>
    </source>
</evidence>
<feature type="domain" description="Rhodanese" evidence="1">
    <location>
        <begin position="2"/>
        <end position="74"/>
    </location>
</feature>
<dbReference type="PROSITE" id="PS50206">
    <property type="entry name" value="RHODANESE_3"/>
    <property type="match status" value="1"/>
</dbReference>
<dbReference type="SUPFAM" id="SSF52821">
    <property type="entry name" value="Rhodanese/Cell cycle control phosphatase"/>
    <property type="match status" value="1"/>
</dbReference>
<dbReference type="SMART" id="SM00450">
    <property type="entry name" value="RHOD"/>
    <property type="match status" value="1"/>
</dbReference>
<proteinExistence type="predicted"/>
<dbReference type="Pfam" id="PF00581">
    <property type="entry name" value="Rhodanese"/>
    <property type="match status" value="1"/>
</dbReference>
<evidence type="ECO:0000313" key="2">
    <source>
        <dbReference type="EMBL" id="MBB4882298.1"/>
    </source>
</evidence>
<evidence type="ECO:0000259" key="1">
    <source>
        <dbReference type="PROSITE" id="PS50206"/>
    </source>
</evidence>
<dbReference type="Proteomes" id="UP000560081">
    <property type="component" value="Unassembled WGS sequence"/>
</dbReference>
<dbReference type="InterPro" id="IPR001763">
    <property type="entry name" value="Rhodanese-like_dom"/>
</dbReference>
<dbReference type="PANTHER" id="PTHR43031">
    <property type="entry name" value="FAD-DEPENDENT OXIDOREDUCTASE"/>
    <property type="match status" value="1"/>
</dbReference>